<dbReference type="PANTHER" id="PTHR43630">
    <property type="entry name" value="POLY-BETA-1,6-N-ACETYL-D-GLUCOSAMINE SYNTHASE"/>
    <property type="match status" value="1"/>
</dbReference>
<dbReference type="InterPro" id="IPR001173">
    <property type="entry name" value="Glyco_trans_2-like"/>
</dbReference>
<evidence type="ECO:0000259" key="2">
    <source>
        <dbReference type="Pfam" id="PF00535"/>
    </source>
</evidence>
<dbReference type="Gene3D" id="3.90.550.10">
    <property type="entry name" value="Spore Coat Polysaccharide Biosynthesis Protein SpsA, Chain A"/>
    <property type="match status" value="1"/>
</dbReference>
<keyword evidence="4" id="KW-1185">Reference proteome</keyword>
<accession>A0A2W2CF57</accession>
<sequence>MKQPAPRAGAPNLTVIILTRDEELHIERALASVSDIASRCIVVDSGSTDRTLALAKAAGAEVWHHDWLNHAAQFNWALAELPPGTGWVLRLDADETVTPALATEIRQHLAALDGAVTGVVVGRRMTFLGRPIRWGGLFPVPVLRLIRHGHGRCESRWMDEHLVTDGRTASFAGEIIDDNRKPLGWWIDKHNGYAAREVVDILSREHGLGPQDNRGELEGHARGKRWMKTAVYARLPSGARAVLYFLYRYVLRLGFLDGYEGLAFHALQGFWYRFLVDAKLFEVRAYMARTGAPPADAIRAVLGIDLAKRG</sequence>
<protein>
    <submittedName>
        <fullName evidence="3">Glycosyltransferase family 2 protein</fullName>
    </submittedName>
</protein>
<keyword evidence="3" id="KW-0808">Transferase</keyword>
<dbReference type="PANTHER" id="PTHR43630:SF2">
    <property type="entry name" value="GLYCOSYLTRANSFERASE"/>
    <property type="match status" value="1"/>
</dbReference>
<dbReference type="GO" id="GO:0016740">
    <property type="term" value="F:transferase activity"/>
    <property type="evidence" value="ECO:0007669"/>
    <property type="project" value="UniProtKB-KW"/>
</dbReference>
<evidence type="ECO:0000313" key="4">
    <source>
        <dbReference type="Proteomes" id="UP000248795"/>
    </source>
</evidence>
<organism evidence="3 4">
    <name type="scientific">Aestuariivirga litoralis</name>
    <dbReference type="NCBI Taxonomy" id="2650924"/>
    <lineage>
        <taxon>Bacteria</taxon>
        <taxon>Pseudomonadati</taxon>
        <taxon>Pseudomonadota</taxon>
        <taxon>Alphaproteobacteria</taxon>
        <taxon>Hyphomicrobiales</taxon>
        <taxon>Aestuariivirgaceae</taxon>
        <taxon>Aestuariivirga</taxon>
    </lineage>
</organism>
<evidence type="ECO:0000256" key="1">
    <source>
        <dbReference type="ARBA" id="ARBA00038494"/>
    </source>
</evidence>
<dbReference type="EMBL" id="QKVK01000001">
    <property type="protein sequence ID" value="PZF78793.1"/>
    <property type="molecule type" value="Genomic_DNA"/>
</dbReference>
<comment type="caution">
    <text evidence="3">The sequence shown here is derived from an EMBL/GenBank/DDBJ whole genome shotgun (WGS) entry which is preliminary data.</text>
</comment>
<dbReference type="InterPro" id="IPR029044">
    <property type="entry name" value="Nucleotide-diphossugar_trans"/>
</dbReference>
<dbReference type="Proteomes" id="UP000248795">
    <property type="component" value="Unassembled WGS sequence"/>
</dbReference>
<dbReference type="SUPFAM" id="SSF53448">
    <property type="entry name" value="Nucleotide-diphospho-sugar transferases"/>
    <property type="match status" value="1"/>
</dbReference>
<dbReference type="RefSeq" id="WP_111196121.1">
    <property type="nucleotide sequence ID" value="NZ_QKVK01000001.1"/>
</dbReference>
<proteinExistence type="inferred from homology"/>
<gene>
    <name evidence="3" type="ORF">DK847_03075</name>
</gene>
<reference evidence="4" key="1">
    <citation type="submission" date="2018-06" db="EMBL/GenBank/DDBJ databases">
        <title>Aestuariibacter litoralis strain KCTC 52945T.</title>
        <authorList>
            <person name="Li X."/>
            <person name="Salam N."/>
            <person name="Li J.-L."/>
            <person name="Chen Y.-M."/>
            <person name="Yang Z.-W."/>
            <person name="Zhang L.-Y."/>
            <person name="Han M.-X."/>
            <person name="Xiao M."/>
            <person name="Li W.-J."/>
        </authorList>
    </citation>
    <scope>NUCLEOTIDE SEQUENCE [LARGE SCALE GENOMIC DNA]</scope>
    <source>
        <strain evidence="4">KCTC 52945</strain>
    </source>
</reference>
<comment type="similarity">
    <text evidence="1">Belongs to the glycosyltransferase 2 family. WaaE/KdtX subfamily.</text>
</comment>
<feature type="domain" description="Glycosyltransferase 2-like" evidence="2">
    <location>
        <begin position="14"/>
        <end position="126"/>
    </location>
</feature>
<dbReference type="CDD" id="cd02511">
    <property type="entry name" value="Beta4Glucosyltransferase"/>
    <property type="match status" value="1"/>
</dbReference>
<name>A0A2W2CF57_9HYPH</name>
<dbReference type="AlphaFoldDB" id="A0A2W2CF57"/>
<dbReference type="Pfam" id="PF00535">
    <property type="entry name" value="Glycos_transf_2"/>
    <property type="match status" value="1"/>
</dbReference>
<evidence type="ECO:0000313" key="3">
    <source>
        <dbReference type="EMBL" id="PZF78793.1"/>
    </source>
</evidence>